<evidence type="ECO:0000313" key="3">
    <source>
        <dbReference type="EMBL" id="BCX48849.1"/>
    </source>
</evidence>
<sequence>MTLASSFAGADTLFLHDFTGDTGDLNGTAVETGTGSWVAASGFDANGDVNVTNAGAGSATLAFTPTDGFVYTLEASFGSLTNSPASQDWLAFGFAEGQSPATSTNSRFIVGDVVGKAWTFQRGAGATANNTSFLGDGSAGSNPGIVDGAAWTSAATTFGGNLALRVVLDTTGGAGNWTATWFADTGSGFFQIRGTAVLLDETIDSVGFAASNGPISGNIESFSLDRSNGGLDTTKPTLLSTNPADDAVNVPTSQNLVATFDEPIALGAAGTITIRNLTTFVDTVISLPGPDPDGTLSVDGAELTITPATALATGEEYSIEISPSAIEDLSGNAYDGLLTSSVPNWTFTTDDTAPMVTGMSPMADATEVTIGSDLTLDFDEDVEVGTGDVTIHLASDDSVITSIDVNSGLVSVTEGGVVINPPADLANSTTYYVNIPAGAFTDLSGISFAGISDTVTWRFTTAALDPDVLFADTFNRPDGSDLNASASGKSGSLGALDWLETASSANDPRILNNEIQIGEAGSGGGNWALAYVDHNFVDSVITAAQTFTVSVDIVNDETGGFTRNAGIVVGGSETDFSGWTAGTPGGADFGIGYDGSGTEEFRIFENGVVTTTTPLAFANPDRLEVVFTNVTDFDAGTTIDYEVFNNGISVASGDFVWSGTDENYIGLFSNWTNDGAEFDNFEVRAPAGTSDPFTLWAESGTLPGAVTFEGDLNEDGVQDGIAFLLGVGNPDDDANSALPTVSENGGGGLQMTFDCLAVADRGGAELKVAYSNTLSGWTATTDVVPDENGTDTGGVVSYVVDTVTVDPLHRVTATVDASVASGGKLFGRLIATP</sequence>
<dbReference type="InterPro" id="IPR014755">
    <property type="entry name" value="Cu-Rt/internalin_Ig-like"/>
</dbReference>
<keyword evidence="1" id="KW-0732">Signal</keyword>
<accession>A0ABM7RNM2</accession>
<dbReference type="InterPro" id="IPR032812">
    <property type="entry name" value="SbsA_Ig"/>
</dbReference>
<evidence type="ECO:0000256" key="1">
    <source>
        <dbReference type="ARBA" id="ARBA00022729"/>
    </source>
</evidence>
<evidence type="ECO:0000313" key="4">
    <source>
        <dbReference type="Proteomes" id="UP001374893"/>
    </source>
</evidence>
<protein>
    <recommendedName>
        <fullName evidence="2">SbsA Ig-like domain-containing protein</fullName>
    </recommendedName>
</protein>
<proteinExistence type="predicted"/>
<keyword evidence="4" id="KW-1185">Reference proteome</keyword>
<dbReference type="Proteomes" id="UP001374893">
    <property type="component" value="Chromosome"/>
</dbReference>
<reference evidence="3 4" key="1">
    <citation type="submission" date="2021-06" db="EMBL/GenBank/DDBJ databases">
        <title>Complete genome of Haloferula helveola possessing various polysaccharide degrading enzymes.</title>
        <authorList>
            <person name="Takami H."/>
            <person name="Huang C."/>
            <person name="Hamasaki K."/>
        </authorList>
    </citation>
    <scope>NUCLEOTIDE SEQUENCE [LARGE SCALE GENOMIC DNA]</scope>
    <source>
        <strain evidence="3 4">CN-1</strain>
    </source>
</reference>
<dbReference type="Pfam" id="PF13205">
    <property type="entry name" value="Big_5"/>
    <property type="match status" value="2"/>
</dbReference>
<feature type="domain" description="SbsA Ig-like" evidence="2">
    <location>
        <begin position="232"/>
        <end position="349"/>
    </location>
</feature>
<evidence type="ECO:0000259" key="2">
    <source>
        <dbReference type="Pfam" id="PF13205"/>
    </source>
</evidence>
<dbReference type="Gene3D" id="2.60.40.1220">
    <property type="match status" value="1"/>
</dbReference>
<feature type="domain" description="SbsA Ig-like" evidence="2">
    <location>
        <begin position="350"/>
        <end position="461"/>
    </location>
</feature>
<dbReference type="EMBL" id="AP024702">
    <property type="protein sequence ID" value="BCX48849.1"/>
    <property type="molecule type" value="Genomic_DNA"/>
</dbReference>
<gene>
    <name evidence="3" type="ORF">HAHE_27570</name>
</gene>
<name>A0ABM7RNM2_9BACT</name>
<organism evidence="3 4">
    <name type="scientific">Haloferula helveola</name>
    <dbReference type="NCBI Taxonomy" id="490095"/>
    <lineage>
        <taxon>Bacteria</taxon>
        <taxon>Pseudomonadati</taxon>
        <taxon>Verrucomicrobiota</taxon>
        <taxon>Verrucomicrobiia</taxon>
        <taxon>Verrucomicrobiales</taxon>
        <taxon>Verrucomicrobiaceae</taxon>
        <taxon>Haloferula</taxon>
    </lineage>
</organism>